<evidence type="ECO:0000313" key="1">
    <source>
        <dbReference type="EMBL" id="GAA2112103.1"/>
    </source>
</evidence>
<organism evidence="1 2">
    <name type="scientific">Streptomyces synnematoformans</name>
    <dbReference type="NCBI Taxonomy" id="415721"/>
    <lineage>
        <taxon>Bacteria</taxon>
        <taxon>Bacillati</taxon>
        <taxon>Actinomycetota</taxon>
        <taxon>Actinomycetes</taxon>
        <taxon>Kitasatosporales</taxon>
        <taxon>Streptomycetaceae</taxon>
        <taxon>Streptomyces</taxon>
    </lineage>
</organism>
<keyword evidence="2" id="KW-1185">Reference proteome</keyword>
<protein>
    <submittedName>
        <fullName evidence="1">Uncharacterized protein</fullName>
    </submittedName>
</protein>
<name>A0ABN2XGY4_9ACTN</name>
<proteinExistence type="predicted"/>
<evidence type="ECO:0000313" key="2">
    <source>
        <dbReference type="Proteomes" id="UP001500443"/>
    </source>
</evidence>
<sequence length="48" mass="5470">MTDEQQASEIDERLDTYATPVLVELEQVSKVTLGKYAEDSADKGRYFE</sequence>
<dbReference type="Proteomes" id="UP001500443">
    <property type="component" value="Unassembled WGS sequence"/>
</dbReference>
<gene>
    <name evidence="1" type="ORF">GCM10009802_10080</name>
</gene>
<dbReference type="EMBL" id="BAAAPF010000014">
    <property type="protein sequence ID" value="GAA2112103.1"/>
    <property type="molecule type" value="Genomic_DNA"/>
</dbReference>
<comment type="caution">
    <text evidence="1">The sequence shown here is derived from an EMBL/GenBank/DDBJ whole genome shotgun (WGS) entry which is preliminary data.</text>
</comment>
<reference evidence="1 2" key="1">
    <citation type="journal article" date="2019" name="Int. J. Syst. Evol. Microbiol.">
        <title>The Global Catalogue of Microorganisms (GCM) 10K type strain sequencing project: providing services to taxonomists for standard genome sequencing and annotation.</title>
        <authorList>
            <consortium name="The Broad Institute Genomics Platform"/>
            <consortium name="The Broad Institute Genome Sequencing Center for Infectious Disease"/>
            <person name="Wu L."/>
            <person name="Ma J."/>
        </authorList>
    </citation>
    <scope>NUCLEOTIDE SEQUENCE [LARGE SCALE GENOMIC DNA]</scope>
    <source>
        <strain evidence="1 2">JCM 15481</strain>
    </source>
</reference>
<accession>A0ABN2XGY4</accession>